<protein>
    <recommendedName>
        <fullName evidence="4">DUF898 family protein</fullName>
    </recommendedName>
</protein>
<evidence type="ECO:0000313" key="2">
    <source>
        <dbReference type="EMBL" id="WZN41599.1"/>
    </source>
</evidence>
<evidence type="ECO:0000256" key="1">
    <source>
        <dbReference type="SAM" id="Phobius"/>
    </source>
</evidence>
<feature type="transmembrane region" description="Helical" evidence="1">
    <location>
        <begin position="28"/>
        <end position="50"/>
    </location>
</feature>
<accession>A0ABZ2YRY1</accession>
<dbReference type="Proteomes" id="UP001485459">
    <property type="component" value="Chromosome"/>
</dbReference>
<dbReference type="EMBL" id="CP149822">
    <property type="protein sequence ID" value="WZN41599.1"/>
    <property type="molecule type" value="Genomic_DNA"/>
</dbReference>
<keyword evidence="3" id="KW-1185">Reference proteome</keyword>
<keyword evidence="1" id="KW-1133">Transmembrane helix</keyword>
<evidence type="ECO:0000313" key="3">
    <source>
        <dbReference type="Proteomes" id="UP001485459"/>
    </source>
</evidence>
<evidence type="ECO:0008006" key="4">
    <source>
        <dbReference type="Google" id="ProtNLM"/>
    </source>
</evidence>
<gene>
    <name evidence="2" type="ORF">WJU16_00920</name>
</gene>
<keyword evidence="1" id="KW-0472">Membrane</keyword>
<dbReference type="RefSeq" id="WP_341836448.1">
    <property type="nucleotide sequence ID" value="NZ_CP149822.1"/>
</dbReference>
<keyword evidence="1" id="KW-0812">Transmembrane</keyword>
<name>A0ABZ2YRY1_9BACT</name>
<feature type="transmembrane region" description="Helical" evidence="1">
    <location>
        <begin position="126"/>
        <end position="149"/>
    </location>
</feature>
<proteinExistence type="predicted"/>
<feature type="transmembrane region" description="Helical" evidence="1">
    <location>
        <begin position="70"/>
        <end position="93"/>
    </location>
</feature>
<sequence length="154" mass="17334">MQNQNLFELHIDDESASYLRETAKWGRFLSIFGFICLGFYVLLTLFLALVTSSSTREMEAVYGANPMMSFYSSGIGMVVMLAYMGLLFIPLMYMYRFSTRMKTALAGNDQITLTNALGNLKSMFKFWGIFTIVVLSLVVLGFILMMFVLGANIG</sequence>
<organism evidence="2 3">
    <name type="scientific">Chitinophaga pollutisoli</name>
    <dbReference type="NCBI Taxonomy" id="3133966"/>
    <lineage>
        <taxon>Bacteria</taxon>
        <taxon>Pseudomonadati</taxon>
        <taxon>Bacteroidota</taxon>
        <taxon>Chitinophagia</taxon>
        <taxon>Chitinophagales</taxon>
        <taxon>Chitinophagaceae</taxon>
        <taxon>Chitinophaga</taxon>
    </lineage>
</organism>
<reference evidence="3" key="1">
    <citation type="submission" date="2024-03" db="EMBL/GenBank/DDBJ databases">
        <title>Chitinophaga horti sp. nov., isolated from garden soil.</title>
        <authorList>
            <person name="Lee D.S."/>
            <person name="Han D.M."/>
            <person name="Baek J.H."/>
            <person name="Choi D.G."/>
            <person name="Jeon J.H."/>
            <person name="Jeon C.O."/>
        </authorList>
    </citation>
    <scope>NUCLEOTIDE SEQUENCE [LARGE SCALE GENOMIC DNA]</scope>
    <source>
        <strain evidence="3">GPA1</strain>
    </source>
</reference>